<evidence type="ECO:0000256" key="1">
    <source>
        <dbReference type="SAM" id="MobiDB-lite"/>
    </source>
</evidence>
<evidence type="ECO:0000259" key="2">
    <source>
        <dbReference type="Pfam" id="PF09830"/>
    </source>
</evidence>
<feature type="compositionally biased region" description="Low complexity" evidence="1">
    <location>
        <begin position="69"/>
        <end position="80"/>
    </location>
</feature>
<dbReference type="SUPFAM" id="SSF54197">
    <property type="entry name" value="HIT-like"/>
    <property type="match status" value="1"/>
</dbReference>
<dbReference type="GO" id="GO:0003877">
    <property type="term" value="F:ATP:ADP adenylyltransferase activity"/>
    <property type="evidence" value="ECO:0007669"/>
    <property type="project" value="InterPro"/>
</dbReference>
<dbReference type="Pfam" id="PF19327">
    <property type="entry name" value="Ap4A_phos_N"/>
    <property type="match status" value="1"/>
</dbReference>
<dbReference type="InterPro" id="IPR009163">
    <property type="entry name" value="Ap4A_phos1/2"/>
</dbReference>
<dbReference type="InterPro" id="IPR043171">
    <property type="entry name" value="Ap4A_phos1/2-like"/>
</dbReference>
<comment type="caution">
    <text evidence="4">The sequence shown here is derived from an EMBL/GenBank/DDBJ whole genome shotgun (WGS) entry which is preliminary data.</text>
</comment>
<dbReference type="PANTHER" id="PTHR38420:SF3">
    <property type="entry name" value="5',5'''-P-1,P-4-TETRAPHOSPHATE PHOSPHORYLASE 2"/>
    <property type="match status" value="1"/>
</dbReference>
<evidence type="ECO:0000313" key="4">
    <source>
        <dbReference type="EMBL" id="KAK2074230.1"/>
    </source>
</evidence>
<name>A0AAD9IBG8_9PEZI</name>
<dbReference type="InterPro" id="IPR045759">
    <property type="entry name" value="Ap4A_phos1/2_N"/>
</dbReference>
<dbReference type="GO" id="GO:0009117">
    <property type="term" value="P:nucleotide metabolic process"/>
    <property type="evidence" value="ECO:0007669"/>
    <property type="project" value="InterPro"/>
</dbReference>
<feature type="domain" description="ATP adenylyltransferase C-terminal" evidence="2">
    <location>
        <begin position="209"/>
        <end position="331"/>
    </location>
</feature>
<accession>A0AAD9IBG8</accession>
<dbReference type="EMBL" id="JAQQPM010000008">
    <property type="protein sequence ID" value="KAK2074230.1"/>
    <property type="molecule type" value="Genomic_DNA"/>
</dbReference>
<sequence>MALSPVHAPSKLPVLVRAAFDRARASGDLNFYPTLVAVLRVNAIPFQLRFCPSLAHKPQHPRSSDSDATTTTTTTTTTNPFLHPSPALLIAPLPPSHTLLLNRFAIVPHHFLLITSTFHPQTDLLTPADLAAALAVQAAYEDQTAGGELFVFFNSGAHSGASQPHRHLQLLPVASMRAGLDEPDGGGWDVLAATLLDGAQAGGAAVRPGLPFATFAAPVARRVGAEEAHALYLGLYRRACEAVGVRGAAGQEAGEARISYNLALARGAMVLCPRLAEGAAVVGEGGEEVGLLALNGTVLAGTALVKSQKEWDALTADPEQLGRILGKIGLPAAGVDS</sequence>
<dbReference type="PANTHER" id="PTHR38420">
    <property type="entry name" value="AP-4-A PHOSPHORYLASE II"/>
    <property type="match status" value="1"/>
</dbReference>
<dbReference type="GO" id="GO:0005524">
    <property type="term" value="F:ATP binding"/>
    <property type="evidence" value="ECO:0007669"/>
    <property type="project" value="InterPro"/>
</dbReference>
<dbReference type="Pfam" id="PF09830">
    <property type="entry name" value="ATP_transf"/>
    <property type="match status" value="1"/>
</dbReference>
<proteinExistence type="predicted"/>
<keyword evidence="5" id="KW-1185">Reference proteome</keyword>
<dbReference type="AlphaFoldDB" id="A0AAD9IBG8"/>
<dbReference type="Gene3D" id="3.30.428.70">
    <property type="match status" value="1"/>
</dbReference>
<dbReference type="InterPro" id="IPR036265">
    <property type="entry name" value="HIT-like_sf"/>
</dbReference>
<feature type="domain" description="Ap4A phosphorylase 1/2 N-terminal" evidence="3">
    <location>
        <begin position="8"/>
        <end position="177"/>
    </location>
</feature>
<dbReference type="InterPro" id="IPR019200">
    <property type="entry name" value="ATP_adenylylTrfase_C"/>
</dbReference>
<evidence type="ECO:0000259" key="3">
    <source>
        <dbReference type="Pfam" id="PF19327"/>
    </source>
</evidence>
<reference evidence="4" key="1">
    <citation type="journal article" date="2023" name="Mol. Plant Microbe Interact.">
        <title>Elucidating the Obligate Nature and Biological Capacity of an Invasive Fungal Corn Pathogen.</title>
        <authorList>
            <person name="MacCready J.S."/>
            <person name="Roggenkamp E.M."/>
            <person name="Gdanetz K."/>
            <person name="Chilvers M.I."/>
        </authorList>
    </citation>
    <scope>NUCLEOTIDE SEQUENCE</scope>
    <source>
        <strain evidence="4">PM02</strain>
    </source>
</reference>
<organism evidence="4 5">
    <name type="scientific">Phyllachora maydis</name>
    <dbReference type="NCBI Taxonomy" id="1825666"/>
    <lineage>
        <taxon>Eukaryota</taxon>
        <taxon>Fungi</taxon>
        <taxon>Dikarya</taxon>
        <taxon>Ascomycota</taxon>
        <taxon>Pezizomycotina</taxon>
        <taxon>Sordariomycetes</taxon>
        <taxon>Sordariomycetidae</taxon>
        <taxon>Phyllachorales</taxon>
        <taxon>Phyllachoraceae</taxon>
        <taxon>Phyllachora</taxon>
    </lineage>
</organism>
<dbReference type="Proteomes" id="UP001217918">
    <property type="component" value="Unassembled WGS sequence"/>
</dbReference>
<protein>
    <submittedName>
        <fullName evidence="4">Uncharacterized protein</fullName>
    </submittedName>
</protein>
<evidence type="ECO:0000313" key="5">
    <source>
        <dbReference type="Proteomes" id="UP001217918"/>
    </source>
</evidence>
<feature type="region of interest" description="Disordered" evidence="1">
    <location>
        <begin position="56"/>
        <end position="80"/>
    </location>
</feature>
<gene>
    <name evidence="4" type="ORF">P8C59_008451</name>
</gene>